<evidence type="ECO:0000313" key="14">
    <source>
        <dbReference type="Proteomes" id="UP000284395"/>
    </source>
</evidence>
<evidence type="ECO:0000256" key="2">
    <source>
        <dbReference type="ARBA" id="ARBA00009477"/>
    </source>
</evidence>
<accession>A0A420EEJ2</accession>
<proteinExistence type="inferred from homology"/>
<dbReference type="NCBIfam" id="TIGR01843">
    <property type="entry name" value="type_I_hlyD"/>
    <property type="match status" value="1"/>
</dbReference>
<dbReference type="InterPro" id="IPR058982">
    <property type="entry name" value="Beta-barrel_AprE"/>
</dbReference>
<reference evidence="13 14" key="1">
    <citation type="submission" date="2018-09" db="EMBL/GenBank/DDBJ databases">
        <title>Altererythrobacter spongiae sp. nov., isolated from a marine sponge.</title>
        <authorList>
            <person name="Zhuang L."/>
            <person name="Luo L."/>
        </authorList>
    </citation>
    <scope>NUCLEOTIDE SEQUENCE [LARGE SCALE GENOMIC DNA]</scope>
    <source>
        <strain evidence="13 14">HN-Y73</strain>
    </source>
</reference>
<feature type="domain" description="AprE-like long alpha-helical hairpin" evidence="11">
    <location>
        <begin position="90"/>
        <end position="274"/>
    </location>
</feature>
<evidence type="ECO:0000259" key="12">
    <source>
        <dbReference type="Pfam" id="PF26002"/>
    </source>
</evidence>
<keyword evidence="4 9" id="KW-1003">Cell membrane</keyword>
<keyword evidence="10" id="KW-0175">Coiled coil</keyword>
<name>A0A420EEJ2_9SPHN</name>
<dbReference type="InterPro" id="IPR058781">
    <property type="entry name" value="HH_AprE-like"/>
</dbReference>
<evidence type="ECO:0000256" key="9">
    <source>
        <dbReference type="RuleBase" id="RU365093"/>
    </source>
</evidence>
<dbReference type="AlphaFoldDB" id="A0A420EEJ2"/>
<dbReference type="EMBL" id="RAPF01000007">
    <property type="protein sequence ID" value="RKF19082.1"/>
    <property type="molecule type" value="Genomic_DNA"/>
</dbReference>
<keyword evidence="14" id="KW-1185">Reference proteome</keyword>
<feature type="domain" description="AprE-like beta-barrel" evidence="12">
    <location>
        <begin position="317"/>
        <end position="405"/>
    </location>
</feature>
<dbReference type="Pfam" id="PF26002">
    <property type="entry name" value="Beta-barrel_AprE"/>
    <property type="match status" value="1"/>
</dbReference>
<dbReference type="Proteomes" id="UP000284395">
    <property type="component" value="Unassembled WGS sequence"/>
</dbReference>
<evidence type="ECO:0000313" key="13">
    <source>
        <dbReference type="EMBL" id="RKF19082.1"/>
    </source>
</evidence>
<keyword evidence="3 9" id="KW-0813">Transport</keyword>
<dbReference type="Pfam" id="PF25994">
    <property type="entry name" value="HH_AprE"/>
    <property type="match status" value="1"/>
</dbReference>
<dbReference type="PANTHER" id="PTHR30386">
    <property type="entry name" value="MEMBRANE FUSION SUBUNIT OF EMRAB-TOLC MULTIDRUG EFFLUX PUMP"/>
    <property type="match status" value="1"/>
</dbReference>
<evidence type="ECO:0000256" key="1">
    <source>
        <dbReference type="ARBA" id="ARBA00004377"/>
    </source>
</evidence>
<evidence type="ECO:0000256" key="3">
    <source>
        <dbReference type="ARBA" id="ARBA00022448"/>
    </source>
</evidence>
<feature type="coiled-coil region" evidence="10">
    <location>
        <begin position="153"/>
        <end position="198"/>
    </location>
</feature>
<keyword evidence="8" id="KW-0472">Membrane</keyword>
<keyword evidence="7" id="KW-1133">Transmembrane helix</keyword>
<evidence type="ECO:0000259" key="11">
    <source>
        <dbReference type="Pfam" id="PF25994"/>
    </source>
</evidence>
<comment type="similarity">
    <text evidence="2 9">Belongs to the membrane fusion protein (MFP) (TC 8.A.1) family.</text>
</comment>
<gene>
    <name evidence="13" type="ORF">D6851_13780</name>
</gene>
<evidence type="ECO:0000256" key="4">
    <source>
        <dbReference type="ARBA" id="ARBA00022475"/>
    </source>
</evidence>
<comment type="caution">
    <text evidence="13">The sequence shown here is derived from an EMBL/GenBank/DDBJ whole genome shotgun (WGS) entry which is preliminary data.</text>
</comment>
<comment type="subcellular location">
    <subcellularLocation>
        <location evidence="1 9">Cell inner membrane</location>
        <topology evidence="1 9">Single-pass membrane protein</topology>
    </subcellularLocation>
</comment>
<organism evidence="13 14">
    <name type="scientific">Altericroceibacterium spongiae</name>
    <dbReference type="NCBI Taxonomy" id="2320269"/>
    <lineage>
        <taxon>Bacteria</taxon>
        <taxon>Pseudomonadati</taxon>
        <taxon>Pseudomonadota</taxon>
        <taxon>Alphaproteobacteria</taxon>
        <taxon>Sphingomonadales</taxon>
        <taxon>Erythrobacteraceae</taxon>
        <taxon>Altericroceibacterium</taxon>
    </lineage>
</organism>
<dbReference type="GO" id="GO:0015031">
    <property type="term" value="P:protein transport"/>
    <property type="evidence" value="ECO:0007669"/>
    <property type="project" value="InterPro"/>
</dbReference>
<dbReference type="PANTHER" id="PTHR30386:SF17">
    <property type="entry name" value="ALKALINE PROTEASE SECRETION PROTEIN APRE"/>
    <property type="match status" value="1"/>
</dbReference>
<evidence type="ECO:0000256" key="8">
    <source>
        <dbReference type="ARBA" id="ARBA00023136"/>
    </source>
</evidence>
<keyword evidence="6" id="KW-0812">Transmembrane</keyword>
<dbReference type="RefSeq" id="WP_120325478.1">
    <property type="nucleotide sequence ID" value="NZ_RAPF01000007.1"/>
</dbReference>
<evidence type="ECO:0000256" key="6">
    <source>
        <dbReference type="ARBA" id="ARBA00022692"/>
    </source>
</evidence>
<dbReference type="GO" id="GO:0005886">
    <property type="term" value="C:plasma membrane"/>
    <property type="evidence" value="ECO:0007669"/>
    <property type="project" value="UniProtKB-SubCell"/>
</dbReference>
<evidence type="ECO:0000256" key="10">
    <source>
        <dbReference type="SAM" id="Coils"/>
    </source>
</evidence>
<protein>
    <recommendedName>
        <fullName evidence="9">Membrane fusion protein (MFP) family protein</fullName>
    </recommendedName>
</protein>
<dbReference type="Gene3D" id="2.40.50.100">
    <property type="match status" value="1"/>
</dbReference>
<sequence length="428" mass="47075">MSLLREDRWLRRAAIFCGVSFGGFLLWGSLAPLAEGVTAYGKVAADMDRQVVQHLEGGIVDEILVREGDMVEAGQQLMILRDVSAISGRTQVAIDYADIRATIARLAALSAQDKTLDLSGFDFGDIDKETQQEIVQRQKDLFAQQNRKLAADVSVLEARRLGLKERVENSETEIESNQHQLEIVRRELKEKRQLLSEKLIAAAEVTALERDEATLTAEIGRLTTAQATAKAEVAELTEQIAQTRAEFAREVAADLVKARSQRSEFAQKLLAMEDVVNRSVITAPVAGTILNLTMNTTGGVVRAGEPIMEIVPSNDALIATVQVRPSDIESVYGGLAVRTRLSGLAGWRTPSLDGEVAQVSADLKTSQSGDYSYYEARIRMNSEELDRLDTEVIPGMPIEAFIRSGNSRTLIDYLFEPLNNTIRRGARS</sequence>
<evidence type="ECO:0000256" key="7">
    <source>
        <dbReference type="ARBA" id="ARBA00022989"/>
    </source>
</evidence>
<dbReference type="InterPro" id="IPR050739">
    <property type="entry name" value="MFP"/>
</dbReference>
<keyword evidence="5 9" id="KW-0997">Cell inner membrane</keyword>
<evidence type="ECO:0000256" key="5">
    <source>
        <dbReference type="ARBA" id="ARBA00022519"/>
    </source>
</evidence>
<dbReference type="InterPro" id="IPR010129">
    <property type="entry name" value="T1SS_HlyD"/>
</dbReference>
<dbReference type="PRINTS" id="PR01490">
    <property type="entry name" value="RTXTOXIND"/>
</dbReference>
<dbReference type="OrthoDB" id="9810980at2"/>